<proteinExistence type="predicted"/>
<comment type="caution">
    <text evidence="2">The sequence shown here is derived from an EMBL/GenBank/DDBJ whole genome shotgun (WGS) entry which is preliminary data.</text>
</comment>
<gene>
    <name evidence="2" type="ORF">Tco_1069336</name>
</gene>
<reference evidence="2" key="1">
    <citation type="journal article" date="2022" name="Int. J. Mol. Sci.">
        <title>Draft Genome of Tanacetum Coccineum: Genomic Comparison of Closely Related Tanacetum-Family Plants.</title>
        <authorList>
            <person name="Yamashiro T."/>
            <person name="Shiraishi A."/>
            <person name="Nakayama K."/>
            <person name="Satake H."/>
        </authorList>
    </citation>
    <scope>NUCLEOTIDE SEQUENCE</scope>
</reference>
<keyword evidence="3" id="KW-1185">Reference proteome</keyword>
<dbReference type="EMBL" id="BQNB010019653">
    <property type="protein sequence ID" value="GJT87619.1"/>
    <property type="molecule type" value="Genomic_DNA"/>
</dbReference>
<protein>
    <submittedName>
        <fullName evidence="2">Uncharacterized protein</fullName>
    </submittedName>
</protein>
<name>A0ABQ5HJD2_9ASTR</name>
<evidence type="ECO:0000313" key="3">
    <source>
        <dbReference type="Proteomes" id="UP001151760"/>
    </source>
</evidence>
<evidence type="ECO:0000256" key="1">
    <source>
        <dbReference type="SAM" id="MobiDB-lite"/>
    </source>
</evidence>
<accession>A0ABQ5HJD2</accession>
<organism evidence="2 3">
    <name type="scientific">Tanacetum coccineum</name>
    <dbReference type="NCBI Taxonomy" id="301880"/>
    <lineage>
        <taxon>Eukaryota</taxon>
        <taxon>Viridiplantae</taxon>
        <taxon>Streptophyta</taxon>
        <taxon>Embryophyta</taxon>
        <taxon>Tracheophyta</taxon>
        <taxon>Spermatophyta</taxon>
        <taxon>Magnoliopsida</taxon>
        <taxon>eudicotyledons</taxon>
        <taxon>Gunneridae</taxon>
        <taxon>Pentapetalae</taxon>
        <taxon>asterids</taxon>
        <taxon>campanulids</taxon>
        <taxon>Asterales</taxon>
        <taxon>Asteraceae</taxon>
        <taxon>Asteroideae</taxon>
        <taxon>Anthemideae</taxon>
        <taxon>Anthemidinae</taxon>
        <taxon>Tanacetum</taxon>
    </lineage>
</organism>
<feature type="region of interest" description="Disordered" evidence="1">
    <location>
        <begin position="77"/>
        <end position="140"/>
    </location>
</feature>
<feature type="compositionally biased region" description="Basic and acidic residues" evidence="1">
    <location>
        <begin position="90"/>
        <end position="140"/>
    </location>
</feature>
<evidence type="ECO:0000313" key="2">
    <source>
        <dbReference type="EMBL" id="GJT87619.1"/>
    </source>
</evidence>
<sequence>MRRRGIMEWGLLDELSLIGRELIVERERRAPRIEWREIVGRMYGKKRGRERERPLMSRERGRGGWEIGRVVEGWGEKREKREGVEEKEEREERGKKLGREGEREGEGEGERERERKGEREGGIEREGERERDKERDHNKY</sequence>
<reference evidence="2" key="2">
    <citation type="submission" date="2022-01" db="EMBL/GenBank/DDBJ databases">
        <authorList>
            <person name="Yamashiro T."/>
            <person name="Shiraishi A."/>
            <person name="Satake H."/>
            <person name="Nakayama K."/>
        </authorList>
    </citation>
    <scope>NUCLEOTIDE SEQUENCE</scope>
</reference>
<dbReference type="Proteomes" id="UP001151760">
    <property type="component" value="Unassembled WGS sequence"/>
</dbReference>